<dbReference type="EMBL" id="JAVAMQ010000019">
    <property type="protein sequence ID" value="MDP5308605.1"/>
    <property type="molecule type" value="Genomic_DNA"/>
</dbReference>
<reference evidence="1 2" key="1">
    <citation type="submission" date="2023-08" db="EMBL/GenBank/DDBJ databases">
        <authorList>
            <person name="Park J.-S."/>
        </authorList>
    </citation>
    <scope>NUCLEOTIDE SEQUENCE [LARGE SCALE GENOMIC DNA]</scope>
    <source>
        <strain evidence="1 2">2205BS29-5</strain>
    </source>
</reference>
<keyword evidence="2" id="KW-1185">Reference proteome</keyword>
<organism evidence="1 2">
    <name type="scientific">Paracoccus spongiarum</name>
    <dbReference type="NCBI Taxonomy" id="3064387"/>
    <lineage>
        <taxon>Bacteria</taxon>
        <taxon>Pseudomonadati</taxon>
        <taxon>Pseudomonadota</taxon>
        <taxon>Alphaproteobacteria</taxon>
        <taxon>Rhodobacterales</taxon>
        <taxon>Paracoccaceae</taxon>
        <taxon>Paracoccus</taxon>
    </lineage>
</organism>
<comment type="caution">
    <text evidence="1">The sequence shown here is derived from an EMBL/GenBank/DDBJ whole genome shotgun (WGS) entry which is preliminary data.</text>
</comment>
<sequence>MTKLDSAETKTAFAARVGLTKGRISQLVAEGLPVRADGQIDVAVGLAWIEDNLDPARRNKGGASPAPARVSTTLAEAKRLHEIVKVQRAKLAFEKEQGLLVETAAATRTVFARARAERDAHMAWVQRTAPLLAAEVGADPRATFAALDRMMREHLEHLADLPLGSFGDGA</sequence>
<name>A0ABT9JFK5_9RHOB</name>
<gene>
    <name evidence="1" type="ORF">Q5Y72_16095</name>
</gene>
<protein>
    <submittedName>
        <fullName evidence="1">Uncharacterized protein</fullName>
    </submittedName>
</protein>
<accession>A0ABT9JFK5</accession>
<dbReference type="Proteomes" id="UP001224997">
    <property type="component" value="Unassembled WGS sequence"/>
</dbReference>
<dbReference type="RefSeq" id="WP_305964449.1">
    <property type="nucleotide sequence ID" value="NZ_JAVAMQ010000019.1"/>
</dbReference>
<evidence type="ECO:0000313" key="2">
    <source>
        <dbReference type="Proteomes" id="UP001224997"/>
    </source>
</evidence>
<proteinExistence type="predicted"/>
<evidence type="ECO:0000313" key="1">
    <source>
        <dbReference type="EMBL" id="MDP5308605.1"/>
    </source>
</evidence>